<proteinExistence type="predicted"/>
<organism evidence="2 3">
    <name type="scientific">Escovopsis weberi</name>
    <dbReference type="NCBI Taxonomy" id="150374"/>
    <lineage>
        <taxon>Eukaryota</taxon>
        <taxon>Fungi</taxon>
        <taxon>Dikarya</taxon>
        <taxon>Ascomycota</taxon>
        <taxon>Pezizomycotina</taxon>
        <taxon>Sordariomycetes</taxon>
        <taxon>Hypocreomycetidae</taxon>
        <taxon>Hypocreales</taxon>
        <taxon>Hypocreaceae</taxon>
        <taxon>Escovopsis</taxon>
    </lineage>
</organism>
<feature type="compositionally biased region" description="Polar residues" evidence="1">
    <location>
        <begin position="348"/>
        <end position="370"/>
    </location>
</feature>
<feature type="region of interest" description="Disordered" evidence="1">
    <location>
        <begin position="442"/>
        <end position="464"/>
    </location>
</feature>
<sequence length="538" mass="58631">MEPKELAEMTIKLKRVAMELVSFWRSGAGKWYNLTHDDASAKMFFRMRFRLIRQFADGEQMTVPKEAFSIPFSELDEVRSLLESMANAARAAMRRGMMRPGAPMQQAQGPQAQQAQQMQPQQAQQMPQQGQSQAQAAQISPPQQIPQQQARAQPQAQAQAQPQSQPQPTPLNAANLEKNSQALNKSSQKAAAKASQAPPAPTTAQPPFPFGATSPHGNPAYASKPKDLNLQLPTSRKKPKLTGSQPAQPSQAATPSPQMSKNGSPDMRRAQVQPKPTFVCTDKDCEMTTVEFPTEQALQYHVEEEHIKPKADPLKYVTESAALVLGLDPDGSVRSKDVKMSEVAPAMSLSTSRQGQTPGNMGSTPMSQDGTVMKRSASALQQEIKTGIMQTGATPKTEGSVPMLPVDPWAGSTIDPQTLLQSFGFENGLPNITGEAMMYASLTPNDTPDSAKDSGASEPNSDISDTAALEIDVNWRNLETDFAFELQASLNRNLSNEASLDPALLADPSNTLYTDWDDMNTDFSKPYQHDMSYYSMAI</sequence>
<dbReference type="Proteomes" id="UP000053831">
    <property type="component" value="Unassembled WGS sequence"/>
</dbReference>
<gene>
    <name evidence="2" type="ORF">ESCO_000161</name>
</gene>
<name>A0A0N0RTF3_ESCWE</name>
<feature type="compositionally biased region" description="Low complexity" evidence="1">
    <location>
        <begin position="244"/>
        <end position="260"/>
    </location>
</feature>
<comment type="caution">
    <text evidence="2">The sequence shown here is derived from an EMBL/GenBank/DDBJ whole genome shotgun (WGS) entry which is preliminary data.</text>
</comment>
<evidence type="ECO:0000256" key="1">
    <source>
        <dbReference type="SAM" id="MobiDB-lite"/>
    </source>
</evidence>
<feature type="compositionally biased region" description="Low complexity" evidence="1">
    <location>
        <begin position="185"/>
        <end position="197"/>
    </location>
</feature>
<evidence type="ECO:0000313" key="2">
    <source>
        <dbReference type="EMBL" id="KOS19303.1"/>
    </source>
</evidence>
<accession>A0A0N0RTF3</accession>
<feature type="compositionally biased region" description="Pro residues" evidence="1">
    <location>
        <begin position="198"/>
        <end position="209"/>
    </location>
</feature>
<dbReference type="EMBL" id="LGSR01000020">
    <property type="protein sequence ID" value="KOS19303.1"/>
    <property type="molecule type" value="Genomic_DNA"/>
</dbReference>
<dbReference type="OrthoDB" id="3918840at2759"/>
<reference evidence="2 3" key="1">
    <citation type="submission" date="2015-07" db="EMBL/GenBank/DDBJ databases">
        <title>The genome of the fungus Escovopsis weberi, a specialized disease agent of ant agriculture.</title>
        <authorList>
            <person name="de Man T.J."/>
            <person name="Stajich J.E."/>
            <person name="Kubicek C.P."/>
            <person name="Chenthamara K."/>
            <person name="Atanasova L."/>
            <person name="Druzhinina I.S."/>
            <person name="Birnbaum S."/>
            <person name="Barribeau S.M."/>
            <person name="Teiling C."/>
            <person name="Suen G."/>
            <person name="Currie C."/>
            <person name="Gerardo N.M."/>
        </authorList>
    </citation>
    <scope>NUCLEOTIDE SEQUENCE [LARGE SCALE GENOMIC DNA]</scope>
</reference>
<evidence type="ECO:0000313" key="3">
    <source>
        <dbReference type="Proteomes" id="UP000053831"/>
    </source>
</evidence>
<dbReference type="STRING" id="150374.A0A0N0RTF3"/>
<feature type="region of interest" description="Disordered" evidence="1">
    <location>
        <begin position="100"/>
        <end position="275"/>
    </location>
</feature>
<feature type="region of interest" description="Disordered" evidence="1">
    <location>
        <begin position="344"/>
        <end position="370"/>
    </location>
</feature>
<protein>
    <submittedName>
        <fullName evidence="2">Uncharacterized protein</fullName>
    </submittedName>
</protein>
<feature type="compositionally biased region" description="Low complexity" evidence="1">
    <location>
        <begin position="100"/>
        <end position="166"/>
    </location>
</feature>
<dbReference type="AlphaFoldDB" id="A0A0N0RTF3"/>
<keyword evidence="3" id="KW-1185">Reference proteome</keyword>